<keyword evidence="1" id="KW-0472">Membrane</keyword>
<evidence type="ECO:0000313" key="2">
    <source>
        <dbReference type="EMBL" id="SMD15452.1"/>
    </source>
</evidence>
<name>A0A1W2F0U3_KIBAR</name>
<feature type="transmembrane region" description="Helical" evidence="1">
    <location>
        <begin position="40"/>
        <end position="62"/>
    </location>
</feature>
<reference evidence="2 3" key="1">
    <citation type="submission" date="2017-04" db="EMBL/GenBank/DDBJ databases">
        <authorList>
            <person name="Afonso C.L."/>
            <person name="Miller P.J."/>
            <person name="Scott M.A."/>
            <person name="Spackman E."/>
            <person name="Goraichik I."/>
            <person name="Dimitrov K.M."/>
            <person name="Suarez D.L."/>
            <person name="Swayne D.E."/>
        </authorList>
    </citation>
    <scope>NUCLEOTIDE SEQUENCE [LARGE SCALE GENOMIC DNA]</scope>
    <source>
        <strain evidence="2 3">DSM 43828</strain>
    </source>
</reference>
<keyword evidence="1" id="KW-0812">Transmembrane</keyword>
<organism evidence="2 3">
    <name type="scientific">Kibdelosporangium aridum</name>
    <dbReference type="NCBI Taxonomy" id="2030"/>
    <lineage>
        <taxon>Bacteria</taxon>
        <taxon>Bacillati</taxon>
        <taxon>Actinomycetota</taxon>
        <taxon>Actinomycetes</taxon>
        <taxon>Pseudonocardiales</taxon>
        <taxon>Pseudonocardiaceae</taxon>
        <taxon>Kibdelosporangium</taxon>
    </lineage>
</organism>
<accession>A0A1W2F0U3</accession>
<keyword evidence="1" id="KW-1133">Transmembrane helix</keyword>
<keyword evidence="3" id="KW-1185">Reference proteome</keyword>
<evidence type="ECO:0000256" key="1">
    <source>
        <dbReference type="SAM" id="Phobius"/>
    </source>
</evidence>
<evidence type="ECO:0000313" key="3">
    <source>
        <dbReference type="Proteomes" id="UP000192674"/>
    </source>
</evidence>
<dbReference type="RefSeq" id="WP_033392513.1">
    <property type="nucleotide sequence ID" value="NZ_FWXV01000004.1"/>
</dbReference>
<dbReference type="Proteomes" id="UP000192674">
    <property type="component" value="Unassembled WGS sequence"/>
</dbReference>
<proteinExistence type="predicted"/>
<gene>
    <name evidence="2" type="ORF">SAMN05661093_05275</name>
</gene>
<dbReference type="EMBL" id="FWXV01000004">
    <property type="protein sequence ID" value="SMD15452.1"/>
    <property type="molecule type" value="Genomic_DNA"/>
</dbReference>
<dbReference type="AlphaFoldDB" id="A0A1W2F0U3"/>
<evidence type="ECO:0008006" key="4">
    <source>
        <dbReference type="Google" id="ProtNLM"/>
    </source>
</evidence>
<sequence length="209" mass="22916">MDEREIIEGLRRLELAEPKLGFDPDEVAGRAAKRLRTRRAILATSAGTLVVAAMAVATLIYGNASSGLPLVPAVTTTSSPRTHPLATTVRSIMTRLVPDAKDVKIDVHEEYNIRLIVVGYRDGFSIEVRIPETAERGLNMYLSKFSTEPPQKKPDGGTLYLEKPTAERRGAAYYRPGRGLTIVHNEARSTLPLNEEQLIALVSDPSLVL</sequence>
<protein>
    <recommendedName>
        <fullName evidence="4">DUF4367 domain-containing protein</fullName>
    </recommendedName>
</protein>